<evidence type="ECO:0000256" key="1">
    <source>
        <dbReference type="ARBA" id="ARBA00009986"/>
    </source>
</evidence>
<accession>A0A918PJI8</accession>
<dbReference type="InterPro" id="IPR016161">
    <property type="entry name" value="Ald_DH/histidinol_DH"/>
</dbReference>
<dbReference type="SUPFAM" id="SSF53720">
    <property type="entry name" value="ALDH-like"/>
    <property type="match status" value="1"/>
</dbReference>
<dbReference type="InterPro" id="IPR029510">
    <property type="entry name" value="Ald_DH_CS_GLU"/>
</dbReference>
<evidence type="ECO:0000313" key="7">
    <source>
        <dbReference type="Proteomes" id="UP000648075"/>
    </source>
</evidence>
<evidence type="ECO:0000259" key="5">
    <source>
        <dbReference type="Pfam" id="PF00171"/>
    </source>
</evidence>
<dbReference type="InterPro" id="IPR015590">
    <property type="entry name" value="Aldehyde_DH_dom"/>
</dbReference>
<organism evidence="6 7">
    <name type="scientific">Novosphingobium colocasiae</name>
    <dbReference type="NCBI Taxonomy" id="1256513"/>
    <lineage>
        <taxon>Bacteria</taxon>
        <taxon>Pseudomonadati</taxon>
        <taxon>Pseudomonadota</taxon>
        <taxon>Alphaproteobacteria</taxon>
        <taxon>Sphingomonadales</taxon>
        <taxon>Sphingomonadaceae</taxon>
        <taxon>Novosphingobium</taxon>
    </lineage>
</organism>
<sequence>MATLATTSLLSHPDRLFIDGEWVAAGSGRTIDVINPSTEEVFLTVAEAGAADVERAIAAARKAFDHGPWPRMTHAERAHYLRAIGDAMDRRAEDIAQIWPREMGILYAMARPFAGTIGEAYRYYAGLADSFEWEERFEAPMMGGDYALIVNEPVGVVGAIVPWNGPVNIMAYKLAPALIAGCTAVLKMSPEAPGTGYLLAEICAEVGLPAGVLNVVTADREASEVLVRDPRIDKIGFTGSSAVGKRIAGICAERLARCTLELGGKSAALILDDYDVGTAAQSLVGSACAMTGQICSSLTRIVVGADRHDELVDALVAGFEQVRIGDPFDPASGIGPLAMARQRDKVDEMVRAAEADGNRIATGGKRPASLNRGWFFEPTVITATNDDMIAREEIFGPVVTVIKAADEEQAIAIANDTRFGLNNSVFSRDADKAYAIARRLHSGTVGHNAWRSDMSVGFGGFKESGIGREGGVNGLRAYLEPKTIIMDNLA</sequence>
<feature type="active site" evidence="3">
    <location>
        <position position="261"/>
    </location>
</feature>
<reference evidence="6" key="1">
    <citation type="journal article" date="2014" name="Int. J. Syst. Evol. Microbiol.">
        <title>Complete genome sequence of Corynebacterium casei LMG S-19264T (=DSM 44701T), isolated from a smear-ripened cheese.</title>
        <authorList>
            <consortium name="US DOE Joint Genome Institute (JGI-PGF)"/>
            <person name="Walter F."/>
            <person name="Albersmeier A."/>
            <person name="Kalinowski J."/>
            <person name="Ruckert C."/>
        </authorList>
    </citation>
    <scope>NUCLEOTIDE SEQUENCE</scope>
    <source>
        <strain evidence="6">KCTC 32255</strain>
    </source>
</reference>
<comment type="similarity">
    <text evidence="1 4">Belongs to the aldehyde dehydrogenase family.</text>
</comment>
<dbReference type="Gene3D" id="3.40.605.10">
    <property type="entry name" value="Aldehyde Dehydrogenase, Chain A, domain 1"/>
    <property type="match status" value="1"/>
</dbReference>
<name>A0A918PJI8_9SPHN</name>
<dbReference type="EMBL" id="BMZA01000015">
    <property type="protein sequence ID" value="GGZ13199.1"/>
    <property type="molecule type" value="Genomic_DNA"/>
</dbReference>
<evidence type="ECO:0000256" key="3">
    <source>
        <dbReference type="PROSITE-ProRule" id="PRU10007"/>
    </source>
</evidence>
<dbReference type="AlphaFoldDB" id="A0A918PJI8"/>
<dbReference type="GO" id="GO:0016620">
    <property type="term" value="F:oxidoreductase activity, acting on the aldehyde or oxo group of donors, NAD or NADP as acceptor"/>
    <property type="evidence" value="ECO:0007669"/>
    <property type="project" value="InterPro"/>
</dbReference>
<protein>
    <submittedName>
        <fullName evidence="6">Aldehyde dehydrogenase</fullName>
    </submittedName>
</protein>
<evidence type="ECO:0000256" key="4">
    <source>
        <dbReference type="RuleBase" id="RU003345"/>
    </source>
</evidence>
<evidence type="ECO:0000256" key="2">
    <source>
        <dbReference type="ARBA" id="ARBA00023002"/>
    </source>
</evidence>
<dbReference type="RefSeq" id="WP_189622143.1">
    <property type="nucleotide sequence ID" value="NZ_BMZA01000015.1"/>
</dbReference>
<evidence type="ECO:0000313" key="6">
    <source>
        <dbReference type="EMBL" id="GGZ13199.1"/>
    </source>
</evidence>
<dbReference type="PANTHER" id="PTHR42804">
    <property type="entry name" value="ALDEHYDE DEHYDROGENASE"/>
    <property type="match status" value="1"/>
</dbReference>
<dbReference type="PROSITE" id="PS00687">
    <property type="entry name" value="ALDEHYDE_DEHYDR_GLU"/>
    <property type="match status" value="1"/>
</dbReference>
<dbReference type="InterPro" id="IPR016163">
    <property type="entry name" value="Ald_DH_C"/>
</dbReference>
<reference evidence="6" key="2">
    <citation type="submission" date="2020-09" db="EMBL/GenBank/DDBJ databases">
        <authorList>
            <person name="Sun Q."/>
            <person name="Kim S."/>
        </authorList>
    </citation>
    <scope>NUCLEOTIDE SEQUENCE</scope>
    <source>
        <strain evidence="6">KCTC 32255</strain>
    </source>
</reference>
<dbReference type="CDD" id="cd07139">
    <property type="entry name" value="ALDH_AldA-Rv0768"/>
    <property type="match status" value="1"/>
</dbReference>
<dbReference type="InterPro" id="IPR016162">
    <property type="entry name" value="Ald_DH_N"/>
</dbReference>
<dbReference type="PANTHER" id="PTHR42804:SF1">
    <property type="entry name" value="ALDEHYDE DEHYDROGENASE-RELATED"/>
    <property type="match status" value="1"/>
</dbReference>
<keyword evidence="7" id="KW-1185">Reference proteome</keyword>
<dbReference type="FunFam" id="3.40.605.10:FF:000007">
    <property type="entry name" value="NAD/NADP-dependent betaine aldehyde dehydrogenase"/>
    <property type="match status" value="1"/>
</dbReference>
<proteinExistence type="inferred from homology"/>
<dbReference type="Proteomes" id="UP000648075">
    <property type="component" value="Unassembled WGS sequence"/>
</dbReference>
<dbReference type="Gene3D" id="3.40.309.10">
    <property type="entry name" value="Aldehyde Dehydrogenase, Chain A, domain 2"/>
    <property type="match status" value="1"/>
</dbReference>
<comment type="caution">
    <text evidence="6">The sequence shown here is derived from an EMBL/GenBank/DDBJ whole genome shotgun (WGS) entry which is preliminary data.</text>
</comment>
<feature type="domain" description="Aldehyde dehydrogenase" evidence="5">
    <location>
        <begin position="22"/>
        <end position="484"/>
    </location>
</feature>
<dbReference type="Pfam" id="PF00171">
    <property type="entry name" value="Aldedh"/>
    <property type="match status" value="1"/>
</dbReference>
<keyword evidence="2 4" id="KW-0560">Oxidoreductase</keyword>
<gene>
    <name evidence="6" type="ORF">GCM10011614_30440</name>
</gene>